<reference evidence="3" key="1">
    <citation type="submission" date="2020-03" db="EMBL/GenBank/DDBJ databases">
        <title>A high-quality chromosome-level genome assembly of a woody plant with both climbing and erect habits, Rhamnella rubrinervis.</title>
        <authorList>
            <person name="Lu Z."/>
            <person name="Yang Y."/>
            <person name="Zhu X."/>
            <person name="Sun Y."/>
        </authorList>
    </citation>
    <scope>NUCLEOTIDE SEQUENCE</scope>
    <source>
        <strain evidence="3">BYM</strain>
        <tissue evidence="3">Leaf</tissue>
    </source>
</reference>
<proteinExistence type="predicted"/>
<dbReference type="EMBL" id="VOIH02000001">
    <property type="protein sequence ID" value="KAF3457446.1"/>
    <property type="molecule type" value="Genomic_DNA"/>
</dbReference>
<keyword evidence="1" id="KW-0175">Coiled coil</keyword>
<dbReference type="AlphaFoldDB" id="A0A8K0MSN8"/>
<evidence type="ECO:0000256" key="2">
    <source>
        <dbReference type="SAM" id="MobiDB-lite"/>
    </source>
</evidence>
<comment type="caution">
    <text evidence="3">The sequence shown here is derived from an EMBL/GenBank/DDBJ whole genome shotgun (WGS) entry which is preliminary data.</text>
</comment>
<organism evidence="3 4">
    <name type="scientific">Rhamnella rubrinervis</name>
    <dbReference type="NCBI Taxonomy" id="2594499"/>
    <lineage>
        <taxon>Eukaryota</taxon>
        <taxon>Viridiplantae</taxon>
        <taxon>Streptophyta</taxon>
        <taxon>Embryophyta</taxon>
        <taxon>Tracheophyta</taxon>
        <taxon>Spermatophyta</taxon>
        <taxon>Magnoliopsida</taxon>
        <taxon>eudicotyledons</taxon>
        <taxon>Gunneridae</taxon>
        <taxon>Pentapetalae</taxon>
        <taxon>rosids</taxon>
        <taxon>fabids</taxon>
        <taxon>Rosales</taxon>
        <taxon>Rhamnaceae</taxon>
        <taxon>rhamnoid group</taxon>
        <taxon>Rhamneae</taxon>
        <taxon>Rhamnella</taxon>
    </lineage>
</organism>
<evidence type="ECO:0000313" key="4">
    <source>
        <dbReference type="Proteomes" id="UP000796880"/>
    </source>
</evidence>
<evidence type="ECO:0000256" key="1">
    <source>
        <dbReference type="SAM" id="Coils"/>
    </source>
</evidence>
<feature type="region of interest" description="Disordered" evidence="2">
    <location>
        <begin position="322"/>
        <end position="371"/>
    </location>
</feature>
<name>A0A8K0MSN8_9ROSA</name>
<feature type="compositionally biased region" description="Basic and acidic residues" evidence="2">
    <location>
        <begin position="362"/>
        <end position="371"/>
    </location>
</feature>
<dbReference type="Proteomes" id="UP000796880">
    <property type="component" value="Unassembled WGS sequence"/>
</dbReference>
<feature type="coiled-coil region" evidence="1">
    <location>
        <begin position="210"/>
        <end position="266"/>
    </location>
</feature>
<protein>
    <submittedName>
        <fullName evidence="3">Uncharacterized protein</fullName>
    </submittedName>
</protein>
<accession>A0A8K0MSN8</accession>
<keyword evidence="4" id="KW-1185">Reference proteome</keyword>
<feature type="region of interest" description="Disordered" evidence="2">
    <location>
        <begin position="100"/>
        <end position="151"/>
    </location>
</feature>
<feature type="compositionally biased region" description="Basic and acidic residues" evidence="2">
    <location>
        <begin position="322"/>
        <end position="335"/>
    </location>
</feature>
<sequence>MTTNQLIAVKRLYNIPLDVTLRELKEGEVPSQPCAGEMTITILAFYCGPKKPHDLLAKFNNIMRLEVQCRMKKFILFPEHMITYVSQNIRSALRGIAQKSAERFSRPSSADPLPPRSLRSKGKGVAVTPSSKKRARSPTNPASDLPGGKVPEDLLTFAKKARTFLTREMREDIRGEGMIGQLDECANSSLKLTYSIFDVVEKNRKLNMEVDNTNKALNDSLDTNKKLEANSKMFKRRKLPSLSIMKNKLEKKLEVTEREVQELRSDYKNQLVIGFELMKAAFKTVEPKFVLKRLDKANLESLYPVVLAKVSGVSPPKISLEARPEEDVTRREGHAKASLLTPTSTGREPTRVEASVNASGVEEERREEEQV</sequence>
<evidence type="ECO:0000313" key="3">
    <source>
        <dbReference type="EMBL" id="KAF3457446.1"/>
    </source>
</evidence>
<gene>
    <name evidence="3" type="ORF">FNV43_RR02104</name>
</gene>